<dbReference type="InterPro" id="IPR046673">
    <property type="entry name" value="ToxA_N"/>
</dbReference>
<reference evidence="2" key="1">
    <citation type="submission" date="2020-10" db="EMBL/GenBank/DDBJ databases">
        <title>Whole-genome sequence of Luteibacter sp. EIF3.</title>
        <authorList>
            <person name="Friedrich I."/>
            <person name="Hertel R."/>
            <person name="Daniel R."/>
        </authorList>
    </citation>
    <scope>NUCLEOTIDE SEQUENCE</scope>
    <source>
        <strain evidence="2">EIF3</strain>
    </source>
</reference>
<dbReference type="RefSeq" id="WP_250339021.1">
    <property type="nucleotide sequence ID" value="NZ_CP063231.1"/>
</dbReference>
<feature type="domain" description="Dermonecrotic toxin N-terminal" evidence="1">
    <location>
        <begin position="320"/>
        <end position="576"/>
    </location>
</feature>
<dbReference type="EMBL" id="CP063231">
    <property type="protein sequence ID" value="URL58296.1"/>
    <property type="molecule type" value="Genomic_DNA"/>
</dbReference>
<evidence type="ECO:0000259" key="1">
    <source>
        <dbReference type="Pfam" id="PF20178"/>
    </source>
</evidence>
<organism evidence="2 3">
    <name type="scientific">Luteibacter flocculans</name>
    <dbReference type="NCBI Taxonomy" id="2780091"/>
    <lineage>
        <taxon>Bacteria</taxon>
        <taxon>Pseudomonadati</taxon>
        <taxon>Pseudomonadota</taxon>
        <taxon>Gammaproteobacteria</taxon>
        <taxon>Lysobacterales</taxon>
        <taxon>Rhodanobacteraceae</taxon>
        <taxon>Luteibacter</taxon>
    </lineage>
</organism>
<accession>A0ABY4T146</accession>
<gene>
    <name evidence="2" type="ORF">IM816_17155</name>
</gene>
<proteinExistence type="predicted"/>
<dbReference type="Pfam" id="PF20178">
    <property type="entry name" value="ToxA_N"/>
    <property type="match status" value="1"/>
</dbReference>
<evidence type="ECO:0000313" key="2">
    <source>
        <dbReference type="EMBL" id="URL58296.1"/>
    </source>
</evidence>
<sequence>MDMLPPQAPPAITQGTNQESIDAVSRLVDTHAWLLDQQTAVPVTPELRSADALATYLTTLDAFWAASVANADGGPDVPRSAALASRLASLMRDEAVLRVADGTLTPEAGELALRFARSRGGSLPPGLHAAELLLDGAPDIGAVVVTDERMQDLALLFTPARGWDAFGSLAELHEETEYRVNLDIAQGTPPPVVPVEDRHVFDDILRVDSREIVGDPFDAMTARLLEVQQERLRNLVADVEEGIVDAGGDGQHALTIPQLSEWLDTASLLRTRNARLAATLLEERMASVPVHVQNEWLDAVEKHQAELENSQGFDEDGASNLVTLRDFAHRAVKASLAIMGLSLDPDDVTISAYKWPKDAFYVEQDLTKATPLETVSLTDLALKNISILDSRFLVATGPNGQNLSRPLTHGAIMHLVRDLDIALKYHDYLLATLKTSSRGQLIRARSVELQRARMRLDLAEAHVSQHLPDESDQFLPDRLNRGYSWVKAIVDSPSPQLRAQVERHTIVASQITYNGAVVNDVLMISAEQELAVPNVVFYTPDAPDGLAFREFRSRAEANAAFSNSSAFDEYLLDRLPNDAAVVEAGRRGRKFARSAASERFRWVFAQPSDSPSRPRRAYLFGERAIEGNVFEAQYDAALSVMTRNIQPFARTSSAALADEFPDIDVERVQRRFSAFIGRPFNAAWRGYDRIKEGDYSEGFLEFTEAYVAALDYVPIPALKSLPALNSLSALKSLPALKSLKGPAIMVRTANQSRNVSATGKRLRDADTVFPAAYRSTADASKAHSVERGIHYIDGKPYIQQNREMYAARFDSANGTWRIMRPGAPITAYAIPVVRDSSGIWRFNRNVGLLGGSPSARPPDLSAILRKTTRHDPTTRGMTGQQLATMERQLIQKTGSYEGAQALALRRSQLLPMRESESGYWKAASDAARTTTTARPAASRSMQAALPGRLPGRTHDLIPVDRSLWPATVRHFTRADSLASIRTDYFLNQSLRRRNYPAGVYVTTMDPATATREQIARAISGHNRWRRGGNFQKKMDTWLELDTSKLPPGTTIYRVSNTAEGTYVVRPPTLTSGAHAAKTGGPVLPALNVRGAITSTRQWSSRPALD</sequence>
<name>A0ABY4T146_9GAMM</name>
<dbReference type="Proteomes" id="UP001056681">
    <property type="component" value="Chromosome"/>
</dbReference>
<protein>
    <recommendedName>
        <fullName evidence="1">Dermonecrotic toxin N-terminal domain-containing protein</fullName>
    </recommendedName>
</protein>
<evidence type="ECO:0000313" key="3">
    <source>
        <dbReference type="Proteomes" id="UP001056681"/>
    </source>
</evidence>
<keyword evidence="3" id="KW-1185">Reference proteome</keyword>